<reference evidence="1" key="1">
    <citation type="journal article" date="2023" name="Mol. Biol. Evol.">
        <title>Third-Generation Sequencing Reveals the Adaptive Role of the Epigenome in Three Deep-Sea Polychaetes.</title>
        <authorList>
            <person name="Perez M."/>
            <person name="Aroh O."/>
            <person name="Sun Y."/>
            <person name="Lan Y."/>
            <person name="Juniper S.K."/>
            <person name="Young C.R."/>
            <person name="Angers B."/>
            <person name="Qian P.Y."/>
        </authorList>
    </citation>
    <scope>NUCLEOTIDE SEQUENCE</scope>
    <source>
        <strain evidence="1">R07B-5</strain>
    </source>
</reference>
<dbReference type="EMBL" id="JAODUO010000014">
    <property type="protein sequence ID" value="KAK2193341.1"/>
    <property type="molecule type" value="Genomic_DNA"/>
</dbReference>
<evidence type="ECO:0000313" key="1">
    <source>
        <dbReference type="EMBL" id="KAK2193341.1"/>
    </source>
</evidence>
<gene>
    <name evidence="1" type="ORF">NP493_15g04003</name>
</gene>
<proteinExistence type="predicted"/>
<dbReference type="PANTHER" id="PTHR46880:SF5">
    <property type="entry name" value="DUF4371 DOMAIN-CONTAINING PROTEIN"/>
    <property type="match status" value="1"/>
</dbReference>
<dbReference type="AlphaFoldDB" id="A0AAD9PEY2"/>
<evidence type="ECO:0000313" key="2">
    <source>
        <dbReference type="Proteomes" id="UP001209878"/>
    </source>
</evidence>
<dbReference type="PANTHER" id="PTHR46880">
    <property type="entry name" value="RAS-ASSOCIATING DOMAIN-CONTAINING PROTEIN"/>
    <property type="match status" value="1"/>
</dbReference>
<evidence type="ECO:0008006" key="3">
    <source>
        <dbReference type="Google" id="ProtNLM"/>
    </source>
</evidence>
<accession>A0AAD9PEY2</accession>
<protein>
    <recommendedName>
        <fullName evidence="3">HAT C-terminal dimerisation domain-containing protein</fullName>
    </recommendedName>
</protein>
<comment type="caution">
    <text evidence="1">The sequence shown here is derived from an EMBL/GenBank/DDBJ whole genome shotgun (WGS) entry which is preliminary data.</text>
</comment>
<organism evidence="1 2">
    <name type="scientific">Ridgeia piscesae</name>
    <name type="common">Tubeworm</name>
    <dbReference type="NCBI Taxonomy" id="27915"/>
    <lineage>
        <taxon>Eukaryota</taxon>
        <taxon>Metazoa</taxon>
        <taxon>Spiralia</taxon>
        <taxon>Lophotrochozoa</taxon>
        <taxon>Annelida</taxon>
        <taxon>Polychaeta</taxon>
        <taxon>Sedentaria</taxon>
        <taxon>Canalipalpata</taxon>
        <taxon>Sabellida</taxon>
        <taxon>Siboglinidae</taxon>
        <taxon>Ridgeia</taxon>
    </lineage>
</organism>
<sequence length="304" mass="34602">MASRQRAYSALRQDLAVVCANMREEAATGKGEEAAKCKGYLRKLRSLNFKQALHFMIDALNILADVSCAFQKDDLLITDIAVKLGGRCLKLNALRQLYSKVFAEYTASEETSPTEMQKADLCDFVDKVVAFVETRFQFLKQTPFSNFQVFDYRDHPSTNEEEFASYSNVDIVAPCQNFEGILGRDANDIIGQWPELKMLLSRKRKQCPFETYTSLMAETPEVLVDITLWVRLMFNTSPSTAACERGFRAMNAIMNIRRMRMSGETLSTLMCINAMSQTLKEVDPTPAVKKWLYRTKNPQLVTQQ</sequence>
<name>A0AAD9PEY2_RIDPI</name>
<keyword evidence="2" id="KW-1185">Reference proteome</keyword>
<dbReference type="Proteomes" id="UP001209878">
    <property type="component" value="Unassembled WGS sequence"/>
</dbReference>